<dbReference type="InterPro" id="IPR000531">
    <property type="entry name" value="Beta-barrel_TonB"/>
</dbReference>
<dbReference type="AlphaFoldDB" id="A0A0A2MJB7"/>
<dbReference type="Gene3D" id="2.60.40.1120">
    <property type="entry name" value="Carboxypeptidase-like, regulatory domain"/>
    <property type="match status" value="1"/>
</dbReference>
<evidence type="ECO:0000256" key="3">
    <source>
        <dbReference type="ARBA" id="ARBA00022452"/>
    </source>
</evidence>
<dbReference type="InterPro" id="IPR023996">
    <property type="entry name" value="TonB-dep_OMP_SusC/RagA"/>
</dbReference>
<dbReference type="RefSeq" id="WP_020211442.1">
    <property type="nucleotide sequence ID" value="NZ_JRLX01000001.1"/>
</dbReference>
<dbReference type="Pfam" id="PF13715">
    <property type="entry name" value="CarbopepD_reg_2"/>
    <property type="match status" value="1"/>
</dbReference>
<name>A0A0A2MJB7_9FLAO</name>
<dbReference type="Gene3D" id="2.40.170.20">
    <property type="entry name" value="TonB-dependent receptor, beta-barrel domain"/>
    <property type="match status" value="1"/>
</dbReference>
<accession>A0A0A2MJB7</accession>
<protein>
    <submittedName>
        <fullName evidence="13">Membrane protein</fullName>
    </submittedName>
</protein>
<dbReference type="InterPro" id="IPR039426">
    <property type="entry name" value="TonB-dep_rcpt-like"/>
</dbReference>
<comment type="subcellular location">
    <subcellularLocation>
        <location evidence="1 8">Cell outer membrane</location>
        <topology evidence="1 8">Multi-pass membrane protein</topology>
    </subcellularLocation>
</comment>
<dbReference type="eggNOG" id="COG4771">
    <property type="taxonomic scope" value="Bacteria"/>
</dbReference>
<dbReference type="PROSITE" id="PS52016">
    <property type="entry name" value="TONB_DEPENDENT_REC_3"/>
    <property type="match status" value="1"/>
</dbReference>
<dbReference type="OrthoDB" id="9768177at2"/>
<comment type="similarity">
    <text evidence="8 9">Belongs to the TonB-dependent receptor family.</text>
</comment>
<evidence type="ECO:0000259" key="11">
    <source>
        <dbReference type="Pfam" id="PF00593"/>
    </source>
</evidence>
<dbReference type="InterPro" id="IPR023997">
    <property type="entry name" value="TonB-dep_OMP_SusC/RagA_CS"/>
</dbReference>
<reference evidence="13 14" key="1">
    <citation type="submission" date="2013-09" db="EMBL/GenBank/DDBJ databases">
        <authorList>
            <person name="Zeng Z."/>
            <person name="Chen C."/>
        </authorList>
    </citation>
    <scope>NUCLEOTIDE SEQUENCE [LARGE SCALE GENOMIC DNA]</scope>
    <source>
        <strain evidence="13 14">WB 3.3-2</strain>
    </source>
</reference>
<dbReference type="NCBIfam" id="TIGR04057">
    <property type="entry name" value="SusC_RagA_signa"/>
    <property type="match status" value="1"/>
</dbReference>
<feature type="domain" description="TonB-dependent receptor-like beta-barrel" evidence="11">
    <location>
        <begin position="412"/>
        <end position="995"/>
    </location>
</feature>
<dbReference type="InterPro" id="IPR012910">
    <property type="entry name" value="Plug_dom"/>
</dbReference>
<evidence type="ECO:0000256" key="9">
    <source>
        <dbReference type="RuleBase" id="RU003357"/>
    </source>
</evidence>
<dbReference type="Proteomes" id="UP000030152">
    <property type="component" value="Unassembled WGS sequence"/>
</dbReference>
<dbReference type="SUPFAM" id="SSF56935">
    <property type="entry name" value="Porins"/>
    <property type="match status" value="1"/>
</dbReference>
<dbReference type="Gene3D" id="2.170.130.10">
    <property type="entry name" value="TonB-dependent receptor, plug domain"/>
    <property type="match status" value="1"/>
</dbReference>
<keyword evidence="14" id="KW-1185">Reference proteome</keyword>
<dbReference type="SUPFAM" id="SSF49464">
    <property type="entry name" value="Carboxypeptidase regulatory domain-like"/>
    <property type="match status" value="1"/>
</dbReference>
<evidence type="ECO:0000259" key="12">
    <source>
        <dbReference type="Pfam" id="PF07715"/>
    </source>
</evidence>
<feature type="signal peptide" evidence="10">
    <location>
        <begin position="1"/>
        <end position="23"/>
    </location>
</feature>
<dbReference type="EMBL" id="JRLX01000001">
    <property type="protein sequence ID" value="KGO88435.1"/>
    <property type="molecule type" value="Genomic_DNA"/>
</dbReference>
<comment type="caution">
    <text evidence="13">The sequence shown here is derived from an EMBL/GenBank/DDBJ whole genome shotgun (WGS) entry which is preliminary data.</text>
</comment>
<evidence type="ECO:0000313" key="14">
    <source>
        <dbReference type="Proteomes" id="UP000030152"/>
    </source>
</evidence>
<keyword evidence="10" id="KW-0732">Signal</keyword>
<dbReference type="eggNOG" id="COG4206">
    <property type="taxonomic scope" value="Bacteria"/>
</dbReference>
<dbReference type="Pfam" id="PF00593">
    <property type="entry name" value="TonB_dep_Rec_b-barrel"/>
    <property type="match status" value="1"/>
</dbReference>
<dbReference type="GO" id="GO:0009279">
    <property type="term" value="C:cell outer membrane"/>
    <property type="evidence" value="ECO:0007669"/>
    <property type="project" value="UniProtKB-SubCell"/>
</dbReference>
<gene>
    <name evidence="13" type="ORF">Q765_00555</name>
</gene>
<evidence type="ECO:0000256" key="5">
    <source>
        <dbReference type="ARBA" id="ARBA00023077"/>
    </source>
</evidence>
<evidence type="ECO:0000256" key="2">
    <source>
        <dbReference type="ARBA" id="ARBA00022448"/>
    </source>
</evidence>
<dbReference type="NCBIfam" id="TIGR04056">
    <property type="entry name" value="OMP_RagA_SusC"/>
    <property type="match status" value="1"/>
</dbReference>
<sequence>MNRKIIYSLLLVFTLLSGSVIYAQTVKGTVSDANGPLPQASVVIKGTSVSTVTDIDGNYTITNMGGSSAVLVFSYIGYITQEQTATGDSTINAILVEDAQKLNEVIVTGYVGQRKSSITGAVAQVDMEDLSKTRIPDVAQALQGQVAGVFVAASTGAPGDGVQIRIRGQGTLGNNDVLYVVDGVPTRDITFLNQNDVKSMTVLKDAAAGAIYGSRAAGGVVIITTKKGVIGKTSLDVDVFTGIHYAQNLPHMLNADQYLTMEDRAWHATTGNAANAESPYARDRRTRTDLANTNWQDELFTTGLSNNLQVSASGATDKVQYLVSGGYYGIDGIVKENNDKYKRVNFRSNINANLSDRFTVGSNVQISFQKQDRLSSSGDVPGIIRHALIRPPVIPVFKDVNDPTYSANDPYTDLPFYTGPNEGWSKDYEFSSNPLAIVHFTDDVRETFQTFGNIYAEYAFFSDKSLKFRSNLGADIRFLHSKTFAENYGDPNIANPETQYYGLGRNNRPNGLNEDRGQNVTFTWSNTLNYVKTFNDVHSVNVLLGAEQIRNKESGVGGSRQNYDNTTDPFRYLDYGGQGNFVNNLPYPGNAGSQQSWSLLSYFASGTYGYAEKYFITGTIRADESSRFGPNNPWGYFPSASAGWVVSNENFLKKTAWLSNLKLRGSWGQAGNQEIPNNAFQTFVLTTGANGPQVIRYGNPEVKWETTTQTNFGVDFAVLNNKLTFSADYFKKQTDDILLTIELPVLAVGRIDRTYVNAGTVENKGFEFGLNFQDNDHAFKYGVNANLATLKNEVTKLHPNVRLIEDTYTNTRTVVGQPIGSYYGYQFDGIYQNAAEISSQLYQDQGNRQPGDIRFKDLNGDGQIDANDRTFIGNPIPKVTYGLSFNASYKSFDFSFLFQGVQDVDRYNDLKQILDYDSRPFNSTTAVLGSWNGEGTSNTIPRVTRNDNGGSRVSSVFVEDASYLRLKNIELGYSFSKDAIPGLGGLRIYVSGQNLLTFTDYTGLDPESTSLIDKGTYPQSATIIFGAKIKL</sequence>
<keyword evidence="7 8" id="KW-0998">Cell outer membrane</keyword>
<keyword evidence="4 8" id="KW-0812">Transmembrane</keyword>
<feature type="chain" id="PRO_5002003306" evidence="10">
    <location>
        <begin position="24"/>
        <end position="1031"/>
    </location>
</feature>
<feature type="domain" description="TonB-dependent receptor plug" evidence="12">
    <location>
        <begin position="115"/>
        <end position="220"/>
    </location>
</feature>
<evidence type="ECO:0000256" key="8">
    <source>
        <dbReference type="PROSITE-ProRule" id="PRU01360"/>
    </source>
</evidence>
<dbReference type="InterPro" id="IPR037066">
    <property type="entry name" value="Plug_dom_sf"/>
</dbReference>
<evidence type="ECO:0000256" key="10">
    <source>
        <dbReference type="SAM" id="SignalP"/>
    </source>
</evidence>
<keyword evidence="5 9" id="KW-0798">TonB box</keyword>
<dbReference type="InterPro" id="IPR008969">
    <property type="entry name" value="CarboxyPept-like_regulatory"/>
</dbReference>
<evidence type="ECO:0000313" key="13">
    <source>
        <dbReference type="EMBL" id="KGO88435.1"/>
    </source>
</evidence>
<dbReference type="STRING" id="1121895.GCA_000378485_00320"/>
<evidence type="ECO:0000256" key="7">
    <source>
        <dbReference type="ARBA" id="ARBA00023237"/>
    </source>
</evidence>
<proteinExistence type="inferred from homology"/>
<keyword evidence="6 8" id="KW-0472">Membrane</keyword>
<organism evidence="13 14">
    <name type="scientific">Flavobacterium rivuli WB 3.3-2 = DSM 21788</name>
    <dbReference type="NCBI Taxonomy" id="1121895"/>
    <lineage>
        <taxon>Bacteria</taxon>
        <taxon>Pseudomonadati</taxon>
        <taxon>Bacteroidota</taxon>
        <taxon>Flavobacteriia</taxon>
        <taxon>Flavobacteriales</taxon>
        <taxon>Flavobacteriaceae</taxon>
        <taxon>Flavobacterium</taxon>
    </lineage>
</organism>
<dbReference type="Pfam" id="PF07715">
    <property type="entry name" value="Plug"/>
    <property type="match status" value="1"/>
</dbReference>
<dbReference type="InterPro" id="IPR036942">
    <property type="entry name" value="Beta-barrel_TonB_sf"/>
</dbReference>
<keyword evidence="2 8" id="KW-0813">Transport</keyword>
<evidence type="ECO:0000256" key="1">
    <source>
        <dbReference type="ARBA" id="ARBA00004571"/>
    </source>
</evidence>
<evidence type="ECO:0000256" key="4">
    <source>
        <dbReference type="ARBA" id="ARBA00022692"/>
    </source>
</evidence>
<evidence type="ECO:0000256" key="6">
    <source>
        <dbReference type="ARBA" id="ARBA00023136"/>
    </source>
</evidence>
<keyword evidence="3 8" id="KW-1134">Transmembrane beta strand</keyword>